<dbReference type="InParanoid" id="A0A448YK65"/>
<evidence type="ECO:0000313" key="13">
    <source>
        <dbReference type="Proteomes" id="UP000290900"/>
    </source>
</evidence>
<evidence type="ECO:0000259" key="11">
    <source>
        <dbReference type="PROSITE" id="PS50089"/>
    </source>
</evidence>
<evidence type="ECO:0000256" key="4">
    <source>
        <dbReference type="ARBA" id="ARBA00022771"/>
    </source>
</evidence>
<evidence type="ECO:0000256" key="9">
    <source>
        <dbReference type="PROSITE-ProRule" id="PRU00175"/>
    </source>
</evidence>
<accession>A0A448YK65</accession>
<dbReference type="GO" id="GO:0005680">
    <property type="term" value="C:anaphase-promoting complex"/>
    <property type="evidence" value="ECO:0007669"/>
    <property type="project" value="InterPro"/>
</dbReference>
<sequence>MKIKLNSTYAIYSWHWDVPEDELCGICRVAFDGTCPTCKYPGDQCPIVIGECHHAFHLHCIWKWLETDTSRGLCPMCRQPFHTDKSMAVNQGIDLTAAESGMVQNRGSAANGGENTSDSTVDLASEEEDTE</sequence>
<name>A0A448YK65_BRENA</name>
<dbReference type="GO" id="GO:0097602">
    <property type="term" value="F:cullin family protein binding"/>
    <property type="evidence" value="ECO:0007669"/>
    <property type="project" value="InterPro"/>
</dbReference>
<keyword evidence="6" id="KW-0833">Ubl conjugation pathway</keyword>
<dbReference type="EMBL" id="CAACVR010000011">
    <property type="protein sequence ID" value="VEU21243.1"/>
    <property type="molecule type" value="Genomic_DNA"/>
</dbReference>
<keyword evidence="4 9" id="KW-0863">Zinc-finger</keyword>
<gene>
    <name evidence="12" type="ORF">BRENAR_LOCUS1978</name>
</gene>
<dbReference type="InterPro" id="IPR013083">
    <property type="entry name" value="Znf_RING/FYVE/PHD"/>
</dbReference>
<feature type="domain" description="RING-type" evidence="11">
    <location>
        <begin position="35"/>
        <end position="78"/>
    </location>
</feature>
<dbReference type="InterPro" id="IPR024991">
    <property type="entry name" value="RING-H2_APC11"/>
</dbReference>
<keyword evidence="2" id="KW-0132">Cell division</keyword>
<evidence type="ECO:0000256" key="6">
    <source>
        <dbReference type="ARBA" id="ARBA00022786"/>
    </source>
</evidence>
<evidence type="ECO:0000313" key="12">
    <source>
        <dbReference type="EMBL" id="VEU21243.1"/>
    </source>
</evidence>
<dbReference type="FunCoup" id="A0A448YK65">
    <property type="interactions" value="266"/>
</dbReference>
<dbReference type="SMART" id="SM00184">
    <property type="entry name" value="RING"/>
    <property type="match status" value="1"/>
</dbReference>
<evidence type="ECO:0000256" key="8">
    <source>
        <dbReference type="ARBA" id="ARBA00023306"/>
    </source>
</evidence>
<feature type="compositionally biased region" description="Polar residues" evidence="10">
    <location>
        <begin position="102"/>
        <end position="122"/>
    </location>
</feature>
<dbReference type="GO" id="GO:0031145">
    <property type="term" value="P:anaphase-promoting complex-dependent catabolic process"/>
    <property type="evidence" value="ECO:0007669"/>
    <property type="project" value="InterPro"/>
</dbReference>
<dbReference type="GO" id="GO:0008270">
    <property type="term" value="F:zinc ion binding"/>
    <property type="evidence" value="ECO:0007669"/>
    <property type="project" value="UniProtKB-KW"/>
</dbReference>
<keyword evidence="8" id="KW-0131">Cell cycle</keyword>
<evidence type="ECO:0000256" key="3">
    <source>
        <dbReference type="ARBA" id="ARBA00022723"/>
    </source>
</evidence>
<proteinExistence type="predicted"/>
<feature type="region of interest" description="Disordered" evidence="10">
    <location>
        <begin position="100"/>
        <end position="131"/>
    </location>
</feature>
<dbReference type="PROSITE" id="PS50089">
    <property type="entry name" value="ZF_RING_2"/>
    <property type="match status" value="1"/>
</dbReference>
<dbReference type="GO" id="GO:0061630">
    <property type="term" value="F:ubiquitin protein ligase activity"/>
    <property type="evidence" value="ECO:0007669"/>
    <property type="project" value="InterPro"/>
</dbReference>
<dbReference type="OrthoDB" id="1681166at2759"/>
<dbReference type="GO" id="GO:0051301">
    <property type="term" value="P:cell division"/>
    <property type="evidence" value="ECO:0007669"/>
    <property type="project" value="UniProtKB-KW"/>
</dbReference>
<organism evidence="12 13">
    <name type="scientific">Brettanomyces naardenensis</name>
    <name type="common">Yeast</name>
    <dbReference type="NCBI Taxonomy" id="13370"/>
    <lineage>
        <taxon>Eukaryota</taxon>
        <taxon>Fungi</taxon>
        <taxon>Dikarya</taxon>
        <taxon>Ascomycota</taxon>
        <taxon>Saccharomycotina</taxon>
        <taxon>Pichiomycetes</taxon>
        <taxon>Pichiales</taxon>
        <taxon>Pichiaceae</taxon>
        <taxon>Brettanomyces</taxon>
    </lineage>
</organism>
<evidence type="ECO:0000256" key="2">
    <source>
        <dbReference type="ARBA" id="ARBA00022618"/>
    </source>
</evidence>
<dbReference type="InterPro" id="IPR051031">
    <property type="entry name" value="RING-box_E3_Ubiquitin_Ligase"/>
</dbReference>
<keyword evidence="7" id="KW-0862">Zinc</keyword>
<evidence type="ECO:0000256" key="1">
    <source>
        <dbReference type="ARBA" id="ARBA00013928"/>
    </source>
</evidence>
<dbReference type="STRING" id="13370.A0A448YK65"/>
<dbReference type="Pfam" id="PF12861">
    <property type="entry name" value="zf-ANAPC11"/>
    <property type="match status" value="1"/>
</dbReference>
<dbReference type="Gene3D" id="3.30.40.10">
    <property type="entry name" value="Zinc/RING finger domain, C3HC4 (zinc finger)"/>
    <property type="match status" value="1"/>
</dbReference>
<evidence type="ECO:0000256" key="5">
    <source>
        <dbReference type="ARBA" id="ARBA00022776"/>
    </source>
</evidence>
<dbReference type="SUPFAM" id="SSF57850">
    <property type="entry name" value="RING/U-box"/>
    <property type="match status" value="1"/>
</dbReference>
<keyword evidence="3" id="KW-0479">Metal-binding</keyword>
<dbReference type="AlphaFoldDB" id="A0A448YK65"/>
<dbReference type="PANTHER" id="PTHR11210">
    <property type="entry name" value="RING BOX"/>
    <property type="match status" value="1"/>
</dbReference>
<dbReference type="Proteomes" id="UP000290900">
    <property type="component" value="Unassembled WGS sequence"/>
</dbReference>
<keyword evidence="5" id="KW-0498">Mitosis</keyword>
<keyword evidence="13" id="KW-1185">Reference proteome</keyword>
<evidence type="ECO:0000256" key="10">
    <source>
        <dbReference type="SAM" id="MobiDB-lite"/>
    </source>
</evidence>
<reference evidence="12 13" key="1">
    <citation type="submission" date="2018-12" db="EMBL/GenBank/DDBJ databases">
        <authorList>
            <person name="Tiukova I."/>
            <person name="Dainat J."/>
        </authorList>
    </citation>
    <scope>NUCLEOTIDE SEQUENCE [LARGE SCALE GENOMIC DNA]</scope>
</reference>
<dbReference type="InterPro" id="IPR001841">
    <property type="entry name" value="Znf_RING"/>
</dbReference>
<dbReference type="CDD" id="cd16456">
    <property type="entry name" value="RING-H2_APC11"/>
    <property type="match status" value="1"/>
</dbReference>
<evidence type="ECO:0000256" key="7">
    <source>
        <dbReference type="ARBA" id="ARBA00022833"/>
    </source>
</evidence>
<protein>
    <recommendedName>
        <fullName evidence="1">Anaphase-promoting complex subunit 11</fullName>
    </recommendedName>
</protein>